<accession>A0AAW7XEJ5</accession>
<proteinExistence type="predicted"/>
<dbReference type="Proteomes" id="UP001169862">
    <property type="component" value="Unassembled WGS sequence"/>
</dbReference>
<dbReference type="Gene3D" id="2.40.50.870">
    <property type="entry name" value="Protein of unknown function (DUF3299)"/>
    <property type="match status" value="1"/>
</dbReference>
<organism evidence="1 2">
    <name type="scientific">Neptunomonas phycophila</name>
    <dbReference type="NCBI Taxonomy" id="1572645"/>
    <lineage>
        <taxon>Bacteria</taxon>
        <taxon>Pseudomonadati</taxon>
        <taxon>Pseudomonadota</taxon>
        <taxon>Gammaproteobacteria</taxon>
        <taxon>Oceanospirillales</taxon>
        <taxon>Oceanospirillaceae</taxon>
        <taxon>Neptunomonas</taxon>
    </lineage>
</organism>
<evidence type="ECO:0000313" key="1">
    <source>
        <dbReference type="EMBL" id="MDO6452616.1"/>
    </source>
</evidence>
<gene>
    <name evidence="1" type="ORF">Q4490_03475</name>
</gene>
<dbReference type="RefSeq" id="WP_290037002.1">
    <property type="nucleotide sequence ID" value="NZ_JAUOPG010000002.1"/>
</dbReference>
<dbReference type="EMBL" id="JAUOPG010000002">
    <property type="protein sequence ID" value="MDO6452616.1"/>
    <property type="molecule type" value="Genomic_DNA"/>
</dbReference>
<reference evidence="1" key="1">
    <citation type="submission" date="2023-07" db="EMBL/GenBank/DDBJ databases">
        <title>Genome content predicts the carbon catabolic preferences of heterotrophic bacteria.</title>
        <authorList>
            <person name="Gralka M."/>
        </authorList>
    </citation>
    <scope>NUCLEOTIDE SEQUENCE</scope>
    <source>
        <strain evidence="1">I2M16</strain>
    </source>
</reference>
<comment type="caution">
    <text evidence="1">The sequence shown here is derived from an EMBL/GenBank/DDBJ whole genome shotgun (WGS) entry which is preliminary data.</text>
</comment>
<dbReference type="Pfam" id="PF11736">
    <property type="entry name" value="DUF3299"/>
    <property type="match status" value="1"/>
</dbReference>
<sequence length="199" mass="21606">MSKSIMLSSLTRLRARGVVAVLALLLASFVGVSSATAEAVSSVNGETVETLDWEVLMPPGYTLDGLLDDESFAGIGTLEDGDPQADLMMSKLQEALNSAPVVPEMDGKMVRLPGFVVPLEGEDQTIYTFFLVPYFGACIHVPPPPSNQIVYVHYEPGVKLESLYDAVWITGKLRTENFSNEMASSGYSMEAFRIEPYDG</sequence>
<dbReference type="AlphaFoldDB" id="A0AAW7XEJ5"/>
<protein>
    <submittedName>
        <fullName evidence="1">DUF3299 domain-containing protein</fullName>
    </submittedName>
</protein>
<evidence type="ECO:0000313" key="2">
    <source>
        <dbReference type="Proteomes" id="UP001169862"/>
    </source>
</evidence>
<dbReference type="InterPro" id="IPR021727">
    <property type="entry name" value="DUF3299"/>
</dbReference>
<name>A0AAW7XEJ5_9GAMM</name>